<accession>A0A382PFC9</accession>
<gene>
    <name evidence="1" type="ORF">METZ01_LOCUS324953</name>
</gene>
<evidence type="ECO:0000313" key="1">
    <source>
        <dbReference type="EMBL" id="SVC72099.1"/>
    </source>
</evidence>
<protein>
    <recommendedName>
        <fullName evidence="2">HTH HARE-type domain-containing protein</fullName>
    </recommendedName>
</protein>
<sequence>MSEVGKKNINPNTVTGKINLKIIDLLKSNPDGLRWKDLQKEIEKTYPNFHPKTINGCIWQVCNKFPDLIYKPAKGLFKLKQ</sequence>
<organism evidence="1">
    <name type="scientific">marine metagenome</name>
    <dbReference type="NCBI Taxonomy" id="408172"/>
    <lineage>
        <taxon>unclassified sequences</taxon>
        <taxon>metagenomes</taxon>
        <taxon>ecological metagenomes</taxon>
    </lineage>
</organism>
<reference evidence="1" key="1">
    <citation type="submission" date="2018-05" db="EMBL/GenBank/DDBJ databases">
        <authorList>
            <person name="Lanie J.A."/>
            <person name="Ng W.-L."/>
            <person name="Kazmierczak K.M."/>
            <person name="Andrzejewski T.M."/>
            <person name="Davidsen T.M."/>
            <person name="Wayne K.J."/>
            <person name="Tettelin H."/>
            <person name="Glass J.I."/>
            <person name="Rusch D."/>
            <person name="Podicherti R."/>
            <person name="Tsui H.-C.T."/>
            <person name="Winkler M.E."/>
        </authorList>
    </citation>
    <scope>NUCLEOTIDE SEQUENCE</scope>
</reference>
<name>A0A382PFC9_9ZZZZ</name>
<dbReference type="AlphaFoldDB" id="A0A382PFC9"/>
<proteinExistence type="predicted"/>
<dbReference type="EMBL" id="UINC01107029">
    <property type="protein sequence ID" value="SVC72099.1"/>
    <property type="molecule type" value="Genomic_DNA"/>
</dbReference>
<evidence type="ECO:0008006" key="2">
    <source>
        <dbReference type="Google" id="ProtNLM"/>
    </source>
</evidence>